<gene>
    <name evidence="8" type="ORF">JAZ07_12055</name>
</gene>
<keyword evidence="4 6" id="KW-1133">Transmembrane helix</keyword>
<evidence type="ECO:0000256" key="5">
    <source>
        <dbReference type="ARBA" id="ARBA00023136"/>
    </source>
</evidence>
<feature type="transmembrane region" description="Helical" evidence="6">
    <location>
        <begin position="633"/>
        <end position="654"/>
    </location>
</feature>
<evidence type="ECO:0000256" key="4">
    <source>
        <dbReference type="ARBA" id="ARBA00022989"/>
    </source>
</evidence>
<protein>
    <submittedName>
        <fullName evidence="8">MMPL family transporter</fullName>
    </submittedName>
</protein>
<feature type="transmembrane region" description="Helical" evidence="6">
    <location>
        <begin position="660"/>
        <end position="683"/>
    </location>
</feature>
<dbReference type="PANTHER" id="PTHR33406:SF12">
    <property type="entry name" value="BLR2997 PROTEIN"/>
    <property type="match status" value="1"/>
</dbReference>
<keyword evidence="3 6" id="KW-0812">Transmembrane</keyword>
<evidence type="ECO:0000256" key="2">
    <source>
        <dbReference type="ARBA" id="ARBA00022475"/>
    </source>
</evidence>
<dbReference type="InterPro" id="IPR000731">
    <property type="entry name" value="SSD"/>
</dbReference>
<evidence type="ECO:0000313" key="9">
    <source>
        <dbReference type="Proteomes" id="UP000886667"/>
    </source>
</evidence>
<reference evidence="8" key="1">
    <citation type="journal article" date="2021" name="Proc. Natl. Acad. Sci. U.S.A.">
        <title>Global biogeography of chemosynthetic symbionts reveals both localized and globally distributed symbiont groups. .</title>
        <authorList>
            <person name="Osvatic J.T."/>
            <person name="Wilkins L.G.E."/>
            <person name="Leibrecht L."/>
            <person name="Leray M."/>
            <person name="Zauner S."/>
            <person name="Polzin J."/>
            <person name="Camacho Y."/>
            <person name="Gros O."/>
            <person name="van Gils J.A."/>
            <person name="Eisen J.A."/>
            <person name="Petersen J.M."/>
            <person name="Yuen B."/>
        </authorList>
    </citation>
    <scope>NUCLEOTIDE SEQUENCE</scope>
    <source>
        <strain evidence="8">MAGclacostrist064TRANS</strain>
    </source>
</reference>
<keyword evidence="2" id="KW-1003">Cell membrane</keyword>
<dbReference type="GO" id="GO:0005886">
    <property type="term" value="C:plasma membrane"/>
    <property type="evidence" value="ECO:0007669"/>
    <property type="project" value="UniProtKB-SubCell"/>
</dbReference>
<dbReference type="SUPFAM" id="SSF82866">
    <property type="entry name" value="Multidrug efflux transporter AcrB transmembrane domain"/>
    <property type="match status" value="2"/>
</dbReference>
<evidence type="ECO:0000256" key="1">
    <source>
        <dbReference type="ARBA" id="ARBA00004651"/>
    </source>
</evidence>
<feature type="transmembrane region" description="Helical" evidence="6">
    <location>
        <begin position="562"/>
        <end position="582"/>
    </location>
</feature>
<feature type="transmembrane region" description="Helical" evidence="6">
    <location>
        <begin position="306"/>
        <end position="327"/>
    </location>
</feature>
<accession>A0A9E4KDG3</accession>
<feature type="domain" description="SSD" evidence="7">
    <location>
        <begin position="562"/>
        <end position="685"/>
    </location>
</feature>
<evidence type="ECO:0000256" key="6">
    <source>
        <dbReference type="SAM" id="Phobius"/>
    </source>
</evidence>
<feature type="transmembrane region" description="Helical" evidence="6">
    <location>
        <begin position="274"/>
        <end position="294"/>
    </location>
</feature>
<dbReference type="InterPro" id="IPR004869">
    <property type="entry name" value="MMPL_dom"/>
</dbReference>
<feature type="transmembrane region" description="Helical" evidence="6">
    <location>
        <begin position="178"/>
        <end position="197"/>
    </location>
</feature>
<evidence type="ECO:0000259" key="7">
    <source>
        <dbReference type="PROSITE" id="PS50156"/>
    </source>
</evidence>
<proteinExistence type="predicted"/>
<dbReference type="PANTHER" id="PTHR33406">
    <property type="entry name" value="MEMBRANE PROTEIN MJ1562-RELATED"/>
    <property type="match status" value="1"/>
</dbReference>
<sequence>MPLNPRLLFATLLMIAVWAAMAGWFRPSSTPTVEQLLPAQIVADAKQLRESLQNTSHFVLLYFSDSLPMERRQTLLEQLQALPESIKMLCLSASGNSSTSTQAQLRLRECNNTEHSDIGSALFWHQSNRSFRHTQRSLHQTLEAQLEQRLEPSEMNQIALYSPESIRSQSWQAANDDLPRIAPLLGLIILTIPLLAFRSLPAPAFIFLTASSTTTLTLLIFNFSLDGGFNTLLLAVIPLIWAASSMDAAHLVDRLESHHRRGTPQPFRHAFQELIGPCSVTTATTFIGFGALALQDSSPLLRSFGLTAAAGTGLALVITFLLGWLLLEPNHRKPTRPLRGNRFAALSHSLVRTTGRYPLPVLIAWFVITLSMAPFATRVTSEIPFPNIFASDHPMSHQTELLQQRFSSDLRPLTLYLTPTKNIGNEKDTLLHAVRATSDYLSKLPEVRLVLPTAIIPTLCDDECRSKGSTTSHLKGYLDDSGVFRLDVLFSPTERARQQQIIEWLRHFDQTMLSYHRIVFDGPGYLYPKVESLGLTGALNGLLISLSGIILLLFAVFRQVRLVMAALLVTLLPLWFVVGIMGTTGISWSLALLGVPAMLFGLAVDDTIHLIWHRKRPTSFRRLLRYNAIKSGTALTSTTLMLCLCVATLGLSSLQANQHIAILLSFGMALALLLDLTLLPALLSLMRRKSPQQQP</sequence>
<feature type="transmembrane region" description="Helical" evidence="6">
    <location>
        <begin position="588"/>
        <end position="612"/>
    </location>
</feature>
<dbReference type="PROSITE" id="PS50156">
    <property type="entry name" value="SSD"/>
    <property type="match status" value="1"/>
</dbReference>
<comment type="caution">
    <text evidence="8">The sequence shown here is derived from an EMBL/GenBank/DDBJ whole genome shotgun (WGS) entry which is preliminary data.</text>
</comment>
<dbReference type="EMBL" id="JAEPCM010000420">
    <property type="protein sequence ID" value="MCG7947068.1"/>
    <property type="molecule type" value="Genomic_DNA"/>
</dbReference>
<dbReference type="Proteomes" id="UP000886667">
    <property type="component" value="Unassembled WGS sequence"/>
</dbReference>
<evidence type="ECO:0000256" key="3">
    <source>
        <dbReference type="ARBA" id="ARBA00022692"/>
    </source>
</evidence>
<evidence type="ECO:0000313" key="8">
    <source>
        <dbReference type="EMBL" id="MCG7947068.1"/>
    </source>
</evidence>
<feature type="transmembrane region" description="Helical" evidence="6">
    <location>
        <begin position="204"/>
        <end position="225"/>
    </location>
</feature>
<feature type="transmembrane region" description="Helical" evidence="6">
    <location>
        <begin position="231"/>
        <end position="253"/>
    </location>
</feature>
<name>A0A9E4KDG3_9GAMM</name>
<dbReference type="InterPro" id="IPR050545">
    <property type="entry name" value="Mycobact_MmpL"/>
</dbReference>
<feature type="transmembrane region" description="Helical" evidence="6">
    <location>
        <begin position="533"/>
        <end position="555"/>
    </location>
</feature>
<dbReference type="Pfam" id="PF03176">
    <property type="entry name" value="MMPL"/>
    <property type="match status" value="1"/>
</dbReference>
<dbReference type="Gene3D" id="1.20.1640.10">
    <property type="entry name" value="Multidrug efflux transporter AcrB transmembrane domain"/>
    <property type="match status" value="2"/>
</dbReference>
<keyword evidence="5 6" id="KW-0472">Membrane</keyword>
<organism evidence="8 9">
    <name type="scientific">Candidatus Thiodiazotropha taylori</name>
    <dbReference type="NCBI Taxonomy" id="2792791"/>
    <lineage>
        <taxon>Bacteria</taxon>
        <taxon>Pseudomonadati</taxon>
        <taxon>Pseudomonadota</taxon>
        <taxon>Gammaproteobacteria</taxon>
        <taxon>Chromatiales</taxon>
        <taxon>Sedimenticolaceae</taxon>
        <taxon>Candidatus Thiodiazotropha</taxon>
    </lineage>
</organism>
<dbReference type="PROSITE" id="PS50231">
    <property type="entry name" value="RICIN_B_LECTIN"/>
    <property type="match status" value="1"/>
</dbReference>
<feature type="transmembrane region" description="Helical" evidence="6">
    <location>
        <begin position="357"/>
        <end position="376"/>
    </location>
</feature>
<comment type="subcellular location">
    <subcellularLocation>
        <location evidence="1">Cell membrane</location>
        <topology evidence="1">Multi-pass membrane protein</topology>
    </subcellularLocation>
</comment>
<dbReference type="AlphaFoldDB" id="A0A9E4KDG3"/>